<reference evidence="3" key="1">
    <citation type="submission" date="2021-10" db="EMBL/GenBank/DDBJ databases">
        <title>Anaerobic single-cell dispensing facilitates the cultivation of human gut bacteria.</title>
        <authorList>
            <person name="Afrizal A."/>
        </authorList>
    </citation>
    <scope>NUCLEOTIDE SEQUENCE</scope>
    <source>
        <strain evidence="3">CLA-AA-H272</strain>
    </source>
</reference>
<protein>
    <recommendedName>
        <fullName evidence="2">Teneurin-like YD-shell domain-containing protein</fullName>
    </recommendedName>
</protein>
<dbReference type="PANTHER" id="PTHR32305:SF15">
    <property type="entry name" value="PROTEIN RHSA-RELATED"/>
    <property type="match status" value="1"/>
</dbReference>
<evidence type="ECO:0000256" key="1">
    <source>
        <dbReference type="ARBA" id="ARBA00022737"/>
    </source>
</evidence>
<dbReference type="PANTHER" id="PTHR32305">
    <property type="match status" value="1"/>
</dbReference>
<keyword evidence="4" id="KW-1185">Reference proteome</keyword>
<dbReference type="Pfam" id="PF25023">
    <property type="entry name" value="TEN_YD-shell"/>
    <property type="match status" value="1"/>
</dbReference>
<dbReference type="NCBIfam" id="TIGR01643">
    <property type="entry name" value="YD_repeat_2x"/>
    <property type="match status" value="1"/>
</dbReference>
<accession>A0AAE3AG78</accession>
<organism evidence="3 4">
    <name type="scientific">Brotocaccenecus cirricatena</name>
    <dbReference type="NCBI Taxonomy" id="3064195"/>
    <lineage>
        <taxon>Bacteria</taxon>
        <taxon>Bacillati</taxon>
        <taxon>Bacillota</taxon>
        <taxon>Clostridia</taxon>
        <taxon>Eubacteriales</taxon>
        <taxon>Oscillospiraceae</taxon>
        <taxon>Brotocaccenecus</taxon>
    </lineage>
</organism>
<evidence type="ECO:0000313" key="4">
    <source>
        <dbReference type="Proteomes" id="UP001199319"/>
    </source>
</evidence>
<comment type="caution">
    <text evidence="3">The sequence shown here is derived from an EMBL/GenBank/DDBJ whole genome shotgun (WGS) entry which is preliminary data.</text>
</comment>
<sequence length="157" mass="17889">MTWGSNKLHFTYDSLGPASVTYNGNRYFYLKNAQGDVTGLVNASGTQVVSYTYDPWGAPMSTDGTMASTLGTANPLRYRGYVYDTETGLYYLTSRYYNPVWGRFINADGLIVDCGANTQNLLIRLNLSYRVLKKRFVLLYHLHTYNRRGGHVYYIFP</sequence>
<gene>
    <name evidence="3" type="ORF">LKD37_15095</name>
</gene>
<dbReference type="Proteomes" id="UP001199319">
    <property type="component" value="Unassembled WGS sequence"/>
</dbReference>
<dbReference type="InterPro" id="IPR006530">
    <property type="entry name" value="YD"/>
</dbReference>
<dbReference type="InterPro" id="IPR022385">
    <property type="entry name" value="Rhs_assc_core"/>
</dbReference>
<evidence type="ECO:0000313" key="3">
    <source>
        <dbReference type="EMBL" id="MCC2130814.1"/>
    </source>
</evidence>
<dbReference type="Gene3D" id="2.180.10.10">
    <property type="entry name" value="RHS repeat-associated core"/>
    <property type="match status" value="1"/>
</dbReference>
<name>A0AAE3AG78_9FIRM</name>
<dbReference type="InterPro" id="IPR050708">
    <property type="entry name" value="T6SS_VgrG/RHS"/>
</dbReference>
<dbReference type="AlphaFoldDB" id="A0AAE3AG78"/>
<dbReference type="EMBL" id="JAJEPW010000073">
    <property type="protein sequence ID" value="MCC2130814.1"/>
    <property type="molecule type" value="Genomic_DNA"/>
</dbReference>
<dbReference type="InterPro" id="IPR056823">
    <property type="entry name" value="TEN-like_YD-shell"/>
</dbReference>
<dbReference type="RefSeq" id="WP_302929944.1">
    <property type="nucleotide sequence ID" value="NZ_JAJEPW010000073.1"/>
</dbReference>
<dbReference type="NCBIfam" id="TIGR03696">
    <property type="entry name" value="Rhs_assc_core"/>
    <property type="match status" value="1"/>
</dbReference>
<proteinExistence type="predicted"/>
<keyword evidence="1" id="KW-0677">Repeat</keyword>
<evidence type="ECO:0000259" key="2">
    <source>
        <dbReference type="Pfam" id="PF25023"/>
    </source>
</evidence>
<feature type="domain" description="Teneurin-like YD-shell" evidence="2">
    <location>
        <begin position="8"/>
        <end position="130"/>
    </location>
</feature>